<dbReference type="GO" id="GO:0016874">
    <property type="term" value="F:ligase activity"/>
    <property type="evidence" value="ECO:0007669"/>
    <property type="project" value="UniProtKB-KW"/>
</dbReference>
<keyword evidence="2" id="KW-0436">Ligase</keyword>
<sequence length="398" mass="45214">MKISKFSLKYFVMMAIIIYPIGYFYFAPYLRSIYRYGKWVVIAYGILLMVKRVYNPSKIVSLIIALEVYLGIITIVRGGNISTWMNYALPNIAMAFLVDFGIKKKPKVAIKAVALIGMFHLLINNLLGYVSSNGMNWYWLGLRVRIASYAFPVIAVLMIALFYFKKSRKCKIIWLISFLVSLLASIQFFLKEQVATALVTLGAFVIYFLLFCFMEKLTSKFAPKAWCVEIVINIGIVFFGIQSKFAWLIEGILGKSLTFTGRTTIWNSAFGQAMEHCIFGSGIGTARVFNDNGVTYEHNQLLNMFYTGGLIALMLFLIILFISIKRVCDTKRSILNKIMASILLACSIEMITEHPFENALFISVLVIAYHSTWIHEILEDGNGDNKKCSENLLLQDKI</sequence>
<keyword evidence="1" id="KW-0472">Membrane</keyword>
<organism evidence="2 3">
    <name type="scientific">Blautia aquisgranensis</name>
    <dbReference type="NCBI Taxonomy" id="3133153"/>
    <lineage>
        <taxon>Bacteria</taxon>
        <taxon>Bacillati</taxon>
        <taxon>Bacillota</taxon>
        <taxon>Clostridia</taxon>
        <taxon>Lachnospirales</taxon>
        <taxon>Lachnospiraceae</taxon>
        <taxon>Blautia</taxon>
    </lineage>
</organism>
<evidence type="ECO:0000313" key="2">
    <source>
        <dbReference type="EMBL" id="MEQ2372334.1"/>
    </source>
</evidence>
<protein>
    <submittedName>
        <fullName evidence="2">O-antigen ligase family protein</fullName>
    </submittedName>
</protein>
<evidence type="ECO:0000313" key="3">
    <source>
        <dbReference type="Proteomes" id="UP001473063"/>
    </source>
</evidence>
<feature type="transmembrane region" description="Helical" evidence="1">
    <location>
        <begin position="59"/>
        <end position="78"/>
    </location>
</feature>
<feature type="transmembrane region" description="Helical" evidence="1">
    <location>
        <begin position="226"/>
        <end position="249"/>
    </location>
</feature>
<proteinExistence type="predicted"/>
<reference evidence="2 3" key="1">
    <citation type="submission" date="2024-03" db="EMBL/GenBank/DDBJ databases">
        <title>Human intestinal bacterial collection.</title>
        <authorList>
            <person name="Pauvert C."/>
            <person name="Hitch T.C.A."/>
            <person name="Clavel T."/>
        </authorList>
    </citation>
    <scope>NUCLEOTIDE SEQUENCE [LARGE SCALE GENOMIC DNA]</scope>
    <source>
        <strain evidence="2 3">CLA-JM-H16</strain>
    </source>
</reference>
<dbReference type="PANTHER" id="PTHR37422:SF21">
    <property type="entry name" value="EXOQ-LIKE PROTEIN"/>
    <property type="match status" value="1"/>
</dbReference>
<keyword evidence="1" id="KW-0812">Transmembrane</keyword>
<dbReference type="InterPro" id="IPR051533">
    <property type="entry name" value="WaaL-like"/>
</dbReference>
<feature type="transmembrane region" description="Helical" evidence="1">
    <location>
        <begin position="7"/>
        <end position="27"/>
    </location>
</feature>
<feature type="transmembrane region" description="Helical" evidence="1">
    <location>
        <begin position="196"/>
        <end position="214"/>
    </location>
</feature>
<dbReference type="Proteomes" id="UP001473063">
    <property type="component" value="Unassembled WGS sequence"/>
</dbReference>
<keyword evidence="1" id="KW-1133">Transmembrane helix</keyword>
<gene>
    <name evidence="2" type="ORF">WMO28_15640</name>
</gene>
<accession>A0ABV1BI92</accession>
<feature type="transmembrane region" description="Helical" evidence="1">
    <location>
        <begin position="304"/>
        <end position="322"/>
    </location>
</feature>
<dbReference type="PANTHER" id="PTHR37422">
    <property type="entry name" value="TEICHURONIC ACID BIOSYNTHESIS PROTEIN TUAE"/>
    <property type="match status" value="1"/>
</dbReference>
<dbReference type="RefSeq" id="WP_349057583.1">
    <property type="nucleotide sequence ID" value="NZ_JBBMEJ010000028.1"/>
</dbReference>
<dbReference type="EMBL" id="JBBMEJ010000028">
    <property type="protein sequence ID" value="MEQ2372334.1"/>
    <property type="molecule type" value="Genomic_DNA"/>
</dbReference>
<feature type="transmembrane region" description="Helical" evidence="1">
    <location>
        <begin position="109"/>
        <end position="130"/>
    </location>
</feature>
<keyword evidence="3" id="KW-1185">Reference proteome</keyword>
<evidence type="ECO:0000256" key="1">
    <source>
        <dbReference type="SAM" id="Phobius"/>
    </source>
</evidence>
<feature type="transmembrane region" description="Helical" evidence="1">
    <location>
        <begin position="171"/>
        <end position="190"/>
    </location>
</feature>
<feature type="transmembrane region" description="Helical" evidence="1">
    <location>
        <begin position="142"/>
        <end position="164"/>
    </location>
</feature>
<name>A0ABV1BI92_9FIRM</name>
<comment type="caution">
    <text evidence="2">The sequence shown here is derived from an EMBL/GenBank/DDBJ whole genome shotgun (WGS) entry which is preliminary data.</text>
</comment>